<keyword evidence="2" id="KW-1185">Reference proteome</keyword>
<feature type="non-terminal residue" evidence="1">
    <location>
        <position position="1"/>
    </location>
</feature>
<proteinExistence type="predicted"/>
<organism evidence="1 2">
    <name type="scientific">Gigaspora rosea</name>
    <dbReference type="NCBI Taxonomy" id="44941"/>
    <lineage>
        <taxon>Eukaryota</taxon>
        <taxon>Fungi</taxon>
        <taxon>Fungi incertae sedis</taxon>
        <taxon>Mucoromycota</taxon>
        <taxon>Glomeromycotina</taxon>
        <taxon>Glomeromycetes</taxon>
        <taxon>Diversisporales</taxon>
        <taxon>Gigasporaceae</taxon>
        <taxon>Gigaspora</taxon>
    </lineage>
</organism>
<sequence>NHHYRDCNSYKSTRFLLKHNCPKRVNHISNNIHHCYHHHSWNVLLLQKESKESQRKSLQIHPITKLLCLQQSKPIPI</sequence>
<accession>A0A397UZP2</accession>
<feature type="non-terminal residue" evidence="1">
    <location>
        <position position="77"/>
    </location>
</feature>
<dbReference type="EMBL" id="QKWP01000774">
    <property type="protein sequence ID" value="RIB15071.1"/>
    <property type="molecule type" value="Genomic_DNA"/>
</dbReference>
<reference evidence="1 2" key="1">
    <citation type="submission" date="2018-06" db="EMBL/GenBank/DDBJ databases">
        <title>Comparative genomics reveals the genomic features of Rhizophagus irregularis, R. cerebriforme, R. diaphanum and Gigaspora rosea, and their symbiotic lifestyle signature.</title>
        <authorList>
            <person name="Morin E."/>
            <person name="San Clemente H."/>
            <person name="Chen E.C.H."/>
            <person name="De La Providencia I."/>
            <person name="Hainaut M."/>
            <person name="Kuo A."/>
            <person name="Kohler A."/>
            <person name="Murat C."/>
            <person name="Tang N."/>
            <person name="Roy S."/>
            <person name="Loubradou J."/>
            <person name="Henrissat B."/>
            <person name="Grigoriev I.V."/>
            <person name="Corradi N."/>
            <person name="Roux C."/>
            <person name="Martin F.M."/>
        </authorList>
    </citation>
    <scope>NUCLEOTIDE SEQUENCE [LARGE SCALE GENOMIC DNA]</scope>
    <source>
        <strain evidence="1 2">DAOM 194757</strain>
    </source>
</reference>
<gene>
    <name evidence="1" type="ORF">C2G38_2094196</name>
</gene>
<evidence type="ECO:0000313" key="2">
    <source>
        <dbReference type="Proteomes" id="UP000266673"/>
    </source>
</evidence>
<name>A0A397UZP2_9GLOM</name>
<protein>
    <submittedName>
        <fullName evidence="1">Uncharacterized protein</fullName>
    </submittedName>
</protein>
<comment type="caution">
    <text evidence="1">The sequence shown here is derived from an EMBL/GenBank/DDBJ whole genome shotgun (WGS) entry which is preliminary data.</text>
</comment>
<dbReference type="AlphaFoldDB" id="A0A397UZP2"/>
<evidence type="ECO:0000313" key="1">
    <source>
        <dbReference type="EMBL" id="RIB15071.1"/>
    </source>
</evidence>
<dbReference type="Proteomes" id="UP000266673">
    <property type="component" value="Unassembled WGS sequence"/>
</dbReference>